<comment type="subunit">
    <text evidence="6">Binds to type I, II, and IV collagens.</text>
</comment>
<dbReference type="InterPro" id="IPR000782">
    <property type="entry name" value="FAS1_domain"/>
</dbReference>
<dbReference type="InterPro" id="IPR050904">
    <property type="entry name" value="Adhesion/Biosynth-related"/>
</dbReference>
<dbReference type="OrthoDB" id="286301at2759"/>
<dbReference type="InterPro" id="IPR036378">
    <property type="entry name" value="FAS1_dom_sf"/>
</dbReference>
<accession>Q4T9M5</accession>
<dbReference type="InterPro" id="IPR011489">
    <property type="entry name" value="EMI_domain"/>
</dbReference>
<dbReference type="GO" id="GO:0005615">
    <property type="term" value="C:extracellular space"/>
    <property type="evidence" value="ECO:0007669"/>
    <property type="project" value="TreeGrafter"/>
</dbReference>
<dbReference type="KEGG" id="tng:GSTEN00004674G001"/>
<comment type="function">
    <text evidence="5">Plays a role in cell adhesion. May play a role in cell-collagen interactions.</text>
</comment>
<dbReference type="Gene3D" id="2.30.180.10">
    <property type="entry name" value="FAS1 domain"/>
    <property type="match status" value="4"/>
</dbReference>
<proteinExistence type="predicted"/>
<feature type="domain" description="FAS1" evidence="9">
    <location>
        <begin position="255"/>
        <end position="386"/>
    </location>
</feature>
<evidence type="ECO:0000259" key="10">
    <source>
        <dbReference type="PROSITE" id="PS51041"/>
    </source>
</evidence>
<organism evidence="11">
    <name type="scientific">Tetraodon nigroviridis</name>
    <name type="common">Spotted green pufferfish</name>
    <name type="synonym">Chelonodon nigroviridis</name>
    <dbReference type="NCBI Taxonomy" id="99883"/>
    <lineage>
        <taxon>Eukaryota</taxon>
        <taxon>Metazoa</taxon>
        <taxon>Chordata</taxon>
        <taxon>Craniata</taxon>
        <taxon>Vertebrata</taxon>
        <taxon>Euteleostomi</taxon>
        <taxon>Actinopterygii</taxon>
        <taxon>Neopterygii</taxon>
        <taxon>Teleostei</taxon>
        <taxon>Neoteleostei</taxon>
        <taxon>Acanthomorphata</taxon>
        <taxon>Eupercaria</taxon>
        <taxon>Tetraodontiformes</taxon>
        <taxon>Tetradontoidea</taxon>
        <taxon>Tetraodontidae</taxon>
        <taxon>Tetraodon</taxon>
    </lineage>
</organism>
<evidence type="ECO:0000259" key="9">
    <source>
        <dbReference type="PROSITE" id="PS50213"/>
    </source>
</evidence>
<dbReference type="GO" id="GO:0007155">
    <property type="term" value="P:cell adhesion"/>
    <property type="evidence" value="ECO:0007669"/>
    <property type="project" value="TreeGrafter"/>
</dbReference>
<feature type="chain" id="PRO_5004244342" description="Transforming growth factor-beta-induced protein ig-h3" evidence="8">
    <location>
        <begin position="19"/>
        <end position="739"/>
    </location>
</feature>
<comment type="caution">
    <text evidence="11">The sequence shown here is derived from an EMBL/GenBank/DDBJ whole genome shotgun (WGS) entry which is preliminary data.</text>
</comment>
<name>Q4T9M5_TETNG</name>
<dbReference type="GO" id="GO:0030198">
    <property type="term" value="P:extracellular matrix organization"/>
    <property type="evidence" value="ECO:0007669"/>
    <property type="project" value="TreeGrafter"/>
</dbReference>
<feature type="domain" description="FAS1" evidence="9">
    <location>
        <begin position="86"/>
        <end position="251"/>
    </location>
</feature>
<evidence type="ECO:0000256" key="1">
    <source>
        <dbReference type="ARBA" id="ARBA00022081"/>
    </source>
</evidence>
<dbReference type="PROSITE" id="PS50213">
    <property type="entry name" value="FAS1"/>
    <property type="match status" value="4"/>
</dbReference>
<keyword evidence="2" id="KW-0597">Phosphoprotein</keyword>
<keyword evidence="4" id="KW-1015">Disulfide bond</keyword>
<dbReference type="FunFam" id="2.30.180.10:FF:000002">
    <property type="entry name" value="periostin isoform X1"/>
    <property type="match status" value="1"/>
</dbReference>
<dbReference type="SMART" id="SM00554">
    <property type="entry name" value="FAS1"/>
    <property type="match status" value="4"/>
</dbReference>
<evidence type="ECO:0000313" key="11">
    <source>
        <dbReference type="EMBL" id="CAF90407.1"/>
    </source>
</evidence>
<dbReference type="Pfam" id="PF02469">
    <property type="entry name" value="Fasciclin"/>
    <property type="match status" value="4"/>
</dbReference>
<dbReference type="FunFam" id="2.30.180.10:FF:000003">
    <property type="entry name" value="periostin isoform X1"/>
    <property type="match status" value="1"/>
</dbReference>
<feature type="non-terminal residue" evidence="11">
    <location>
        <position position="1"/>
    </location>
</feature>
<feature type="compositionally biased region" description="Low complexity" evidence="7">
    <location>
        <begin position="187"/>
        <end position="200"/>
    </location>
</feature>
<evidence type="ECO:0000256" key="5">
    <source>
        <dbReference type="ARBA" id="ARBA00045945"/>
    </source>
</evidence>
<feature type="domain" description="EMI" evidence="10">
    <location>
        <begin position="31"/>
        <end position="85"/>
    </location>
</feature>
<evidence type="ECO:0000256" key="3">
    <source>
        <dbReference type="ARBA" id="ARBA00022729"/>
    </source>
</evidence>
<dbReference type="GO" id="GO:0031012">
    <property type="term" value="C:extracellular matrix"/>
    <property type="evidence" value="ECO:0007669"/>
    <property type="project" value="TreeGrafter"/>
</dbReference>
<dbReference type="PROSITE" id="PS51041">
    <property type="entry name" value="EMI"/>
    <property type="match status" value="1"/>
</dbReference>
<evidence type="ECO:0000256" key="8">
    <source>
        <dbReference type="SAM" id="SignalP"/>
    </source>
</evidence>
<evidence type="ECO:0000256" key="2">
    <source>
        <dbReference type="ARBA" id="ARBA00022553"/>
    </source>
</evidence>
<feature type="domain" description="FAS1" evidence="9">
    <location>
        <begin position="542"/>
        <end position="672"/>
    </location>
</feature>
<protein>
    <recommendedName>
        <fullName evidence="1">Transforming growth factor-beta-induced protein ig-h3</fullName>
    </recommendedName>
</protein>
<dbReference type="PANTHER" id="PTHR10900:SF82">
    <property type="entry name" value="TRANSFORMING GROWTH FACTOR-BETA-INDUCED PROTEIN IG-H3"/>
    <property type="match status" value="1"/>
</dbReference>
<sequence>LALALVLVVSATRSPYQAVLRHSRIRGSQQGPNVCAMQQLKGTNRKYFTTCKQWYHRKVCGKPTVVSYECCPGYEKIPGERGCPAALPLVNIYSTLALVGASTTQMYSERAKLKEDIQGPGSVTFFAPSNQAWAALPTEILDALVSNVNIELLNALHYHMVNGRLTSAELKHGSSFTSMYLTSPSTSTSTATGSCSTPGHTHTHTHTHTLSGGSKPHPTRPLQIVTVNCARLIKPDQHATNGVVHVVDRVITAVSNTVNTIIDMDDNLETLRTAMAAAGLTSLLDSEGQFTVFAPTNEAFQKIPQETLNRILGDPVALRDLLNYHILKHMQCAESILSGTPMETLQGTVLEVGCDGDQMTLNGNAIVTEKDQLGTNGVVHYISELLIPDSAKVLLELAESSSVTVATKLFVEAGLASHLTGSEPLTMLAPLDEAFRGECKCRPDPPVRVGGALSQVWACVSTGSGVMTPELRKLLRNHLVKGRLSSSALYHGQELETLAGLKLRVFVYRNNLCIENACIAAHDKTGRFAALFTVHKVLTPPTGTIMDVLMEDERFSLLVDALQKTGLVELLSQQGALTLFAPTNEAFYALTPAEHSALLGNREELLAVLRYHLGDALLVSGGMSSHARVKPLQGDKLELAVRNYTMYVNKVPVTDADFMATNGVVHAVRSFIKPLPPKVDREQADGPAAVPRTTVPSGVSSLCLRSLPEGVDESLQQDGEEHRVRRRVKGRGLTCEAPP</sequence>
<dbReference type="FunFam" id="2.30.180.10:FF:000032">
    <property type="entry name" value="Fasciclin domain-containing protein, putative"/>
    <property type="match status" value="1"/>
</dbReference>
<feature type="signal peptide" evidence="8">
    <location>
        <begin position="1"/>
        <end position="18"/>
    </location>
</feature>
<keyword evidence="3 8" id="KW-0732">Signal</keyword>
<reference evidence="11" key="2">
    <citation type="submission" date="2004-02" db="EMBL/GenBank/DDBJ databases">
        <authorList>
            <consortium name="Genoscope"/>
            <consortium name="Whitehead Institute Centre for Genome Research"/>
        </authorList>
    </citation>
    <scope>NUCLEOTIDE SEQUENCE</scope>
</reference>
<dbReference type="GO" id="GO:0050839">
    <property type="term" value="F:cell adhesion molecule binding"/>
    <property type="evidence" value="ECO:0007669"/>
    <property type="project" value="TreeGrafter"/>
</dbReference>
<evidence type="ECO:0000256" key="4">
    <source>
        <dbReference type="ARBA" id="ARBA00023157"/>
    </source>
</evidence>
<gene>
    <name evidence="11" type="ORF">GSTENG00004674001</name>
</gene>
<dbReference type="AlphaFoldDB" id="Q4T9M5"/>
<feature type="domain" description="FAS1" evidence="9">
    <location>
        <begin position="390"/>
        <end position="538"/>
    </location>
</feature>
<feature type="region of interest" description="Disordered" evidence="7">
    <location>
        <begin position="187"/>
        <end position="218"/>
    </location>
</feature>
<evidence type="ECO:0000256" key="6">
    <source>
        <dbReference type="ARBA" id="ARBA00047016"/>
    </source>
</evidence>
<dbReference type="PANTHER" id="PTHR10900">
    <property type="entry name" value="PERIOSTIN-RELATED"/>
    <property type="match status" value="1"/>
</dbReference>
<reference evidence="11" key="1">
    <citation type="journal article" date="2004" name="Nature">
        <title>Genome duplication in the teleost fish Tetraodon nigroviridis reveals the early vertebrate proto-karyotype.</title>
        <authorList>
            <person name="Jaillon O."/>
            <person name="Aury J.-M."/>
            <person name="Brunet F."/>
            <person name="Petit J.-L."/>
            <person name="Stange-Thomann N."/>
            <person name="Mauceli E."/>
            <person name="Bouneau L."/>
            <person name="Fischer C."/>
            <person name="Ozouf-Costaz C."/>
            <person name="Bernot A."/>
            <person name="Nicaud S."/>
            <person name="Jaffe D."/>
            <person name="Fisher S."/>
            <person name="Lutfalla G."/>
            <person name="Dossat C."/>
            <person name="Segurens B."/>
            <person name="Dasilva C."/>
            <person name="Salanoubat M."/>
            <person name="Levy M."/>
            <person name="Boudet N."/>
            <person name="Castellano S."/>
            <person name="Anthouard V."/>
            <person name="Jubin C."/>
            <person name="Castelli V."/>
            <person name="Katinka M."/>
            <person name="Vacherie B."/>
            <person name="Biemont C."/>
            <person name="Skalli Z."/>
            <person name="Cattolico L."/>
            <person name="Poulain J."/>
            <person name="De Berardinis V."/>
            <person name="Cruaud C."/>
            <person name="Duprat S."/>
            <person name="Brottier P."/>
            <person name="Coutanceau J.-P."/>
            <person name="Gouzy J."/>
            <person name="Parra G."/>
            <person name="Lardier G."/>
            <person name="Chapple C."/>
            <person name="McKernan K.J."/>
            <person name="McEwan P."/>
            <person name="Bosak S."/>
            <person name="Kellis M."/>
            <person name="Volff J.-N."/>
            <person name="Guigo R."/>
            <person name="Zody M.C."/>
            <person name="Mesirov J."/>
            <person name="Lindblad-Toh K."/>
            <person name="Birren B."/>
            <person name="Nusbaum C."/>
            <person name="Kahn D."/>
            <person name="Robinson-Rechavi M."/>
            <person name="Laudet V."/>
            <person name="Schachter V."/>
            <person name="Quetier F."/>
            <person name="Saurin W."/>
            <person name="Scarpelli C."/>
            <person name="Wincker P."/>
            <person name="Lander E.S."/>
            <person name="Weissenbach J."/>
            <person name="Roest Crollius H."/>
        </authorList>
    </citation>
    <scope>NUCLEOTIDE SEQUENCE [LARGE SCALE GENOMIC DNA]</scope>
</reference>
<dbReference type="EMBL" id="CAAE01007533">
    <property type="protein sequence ID" value="CAF90407.1"/>
    <property type="molecule type" value="Genomic_DNA"/>
</dbReference>
<dbReference type="SUPFAM" id="SSF82153">
    <property type="entry name" value="FAS1 domain"/>
    <property type="match status" value="4"/>
</dbReference>
<evidence type="ECO:0000256" key="7">
    <source>
        <dbReference type="SAM" id="MobiDB-lite"/>
    </source>
</evidence>